<accession>A0A9P9ILK4</accession>
<keyword evidence="2" id="KW-1185">Reference proteome</keyword>
<dbReference type="OrthoDB" id="4156665at2759"/>
<comment type="caution">
    <text evidence="1">The sequence shown here is derived from an EMBL/GenBank/DDBJ whole genome shotgun (WGS) entry which is preliminary data.</text>
</comment>
<organism evidence="1 2">
    <name type="scientific">Dendryphion nanum</name>
    <dbReference type="NCBI Taxonomy" id="256645"/>
    <lineage>
        <taxon>Eukaryota</taxon>
        <taxon>Fungi</taxon>
        <taxon>Dikarya</taxon>
        <taxon>Ascomycota</taxon>
        <taxon>Pezizomycotina</taxon>
        <taxon>Dothideomycetes</taxon>
        <taxon>Pleosporomycetidae</taxon>
        <taxon>Pleosporales</taxon>
        <taxon>Torulaceae</taxon>
        <taxon>Dendryphion</taxon>
    </lineage>
</organism>
<evidence type="ECO:0000313" key="2">
    <source>
        <dbReference type="Proteomes" id="UP000700596"/>
    </source>
</evidence>
<dbReference type="EMBL" id="JAGMWT010000008">
    <property type="protein sequence ID" value="KAH7123769.1"/>
    <property type="molecule type" value="Genomic_DNA"/>
</dbReference>
<reference evidence="1" key="1">
    <citation type="journal article" date="2021" name="Nat. Commun.">
        <title>Genetic determinants of endophytism in the Arabidopsis root mycobiome.</title>
        <authorList>
            <person name="Mesny F."/>
            <person name="Miyauchi S."/>
            <person name="Thiergart T."/>
            <person name="Pickel B."/>
            <person name="Atanasova L."/>
            <person name="Karlsson M."/>
            <person name="Huettel B."/>
            <person name="Barry K.W."/>
            <person name="Haridas S."/>
            <person name="Chen C."/>
            <person name="Bauer D."/>
            <person name="Andreopoulos W."/>
            <person name="Pangilinan J."/>
            <person name="LaButti K."/>
            <person name="Riley R."/>
            <person name="Lipzen A."/>
            <person name="Clum A."/>
            <person name="Drula E."/>
            <person name="Henrissat B."/>
            <person name="Kohler A."/>
            <person name="Grigoriev I.V."/>
            <person name="Martin F.M."/>
            <person name="Hacquard S."/>
        </authorList>
    </citation>
    <scope>NUCLEOTIDE SEQUENCE</scope>
    <source>
        <strain evidence="1">MPI-CAGE-CH-0243</strain>
    </source>
</reference>
<dbReference type="Proteomes" id="UP000700596">
    <property type="component" value="Unassembled WGS sequence"/>
</dbReference>
<proteinExistence type="predicted"/>
<dbReference type="AlphaFoldDB" id="A0A9P9ILK4"/>
<evidence type="ECO:0000313" key="1">
    <source>
        <dbReference type="EMBL" id="KAH7123769.1"/>
    </source>
</evidence>
<name>A0A9P9ILK4_9PLEO</name>
<gene>
    <name evidence="1" type="ORF">B0J11DRAFT_321091</name>
</gene>
<protein>
    <submittedName>
        <fullName evidence="1">Uncharacterized protein</fullName>
    </submittedName>
</protein>
<sequence length="159" mass="18723">MSSATRNTKLAEKISQMRLEIAPIVHVETGVPPPEFPSTMLELFLLTEDQLDTMAHYYAQITPNHTTRMYPQTMDWDRPILARPREGDYTPENCKLNDYERLKIKMRMFAQFIGMRGAETPRWELERQMELLKNKVDHSIAEEERLIPRKFYCGPSTYP</sequence>